<dbReference type="WBParaSite" id="Minc3s10676g44265">
    <property type="protein sequence ID" value="Minc3s10676g44265"/>
    <property type="gene ID" value="Minc3s10676g44265"/>
</dbReference>
<protein>
    <submittedName>
        <fullName evidence="5">Uncharacterized protein</fullName>
    </submittedName>
</protein>
<dbReference type="PROSITE" id="PS51419">
    <property type="entry name" value="RAB"/>
    <property type="match status" value="1"/>
</dbReference>
<dbReference type="Proteomes" id="UP000887563">
    <property type="component" value="Unplaced"/>
</dbReference>
<dbReference type="AlphaFoldDB" id="A0A914NUA0"/>
<dbReference type="SMART" id="SM00173">
    <property type="entry name" value="RAS"/>
    <property type="match status" value="1"/>
</dbReference>
<evidence type="ECO:0000256" key="2">
    <source>
        <dbReference type="ARBA" id="ARBA00022741"/>
    </source>
</evidence>
<organism evidence="4 5">
    <name type="scientific">Meloidogyne incognita</name>
    <name type="common">Southern root-knot nematode worm</name>
    <name type="synonym">Oxyuris incognita</name>
    <dbReference type="NCBI Taxonomy" id="6306"/>
    <lineage>
        <taxon>Eukaryota</taxon>
        <taxon>Metazoa</taxon>
        <taxon>Ecdysozoa</taxon>
        <taxon>Nematoda</taxon>
        <taxon>Chromadorea</taxon>
        <taxon>Rhabditida</taxon>
        <taxon>Tylenchina</taxon>
        <taxon>Tylenchomorpha</taxon>
        <taxon>Tylenchoidea</taxon>
        <taxon>Meloidogynidae</taxon>
        <taxon>Meloidogyninae</taxon>
        <taxon>Meloidogyne</taxon>
        <taxon>Meloidogyne incognita group</taxon>
    </lineage>
</organism>
<reference evidence="5" key="1">
    <citation type="submission" date="2022-11" db="UniProtKB">
        <authorList>
            <consortium name="WormBaseParasite"/>
        </authorList>
    </citation>
    <scope>IDENTIFICATION</scope>
</reference>
<keyword evidence="2" id="KW-0547">Nucleotide-binding</keyword>
<dbReference type="PROSITE" id="PS51421">
    <property type="entry name" value="RAS"/>
    <property type="match status" value="1"/>
</dbReference>
<dbReference type="InterPro" id="IPR042227">
    <property type="entry name" value="KBRS"/>
</dbReference>
<dbReference type="GO" id="GO:0003924">
    <property type="term" value="F:GTPase activity"/>
    <property type="evidence" value="ECO:0007669"/>
    <property type="project" value="InterPro"/>
</dbReference>
<keyword evidence="3" id="KW-0342">GTP-binding</keyword>
<evidence type="ECO:0000256" key="3">
    <source>
        <dbReference type="ARBA" id="ARBA00023134"/>
    </source>
</evidence>
<dbReference type="InterPro" id="IPR001806">
    <property type="entry name" value="Small_GTPase"/>
</dbReference>
<dbReference type="CDD" id="cd00882">
    <property type="entry name" value="Ras_like_GTPase"/>
    <property type="match status" value="1"/>
</dbReference>
<accession>A0A914NUA0</accession>
<dbReference type="Pfam" id="PF00071">
    <property type="entry name" value="Ras"/>
    <property type="match status" value="1"/>
</dbReference>
<dbReference type="SUPFAM" id="SSF52540">
    <property type="entry name" value="P-loop containing nucleoside triphosphate hydrolases"/>
    <property type="match status" value="1"/>
</dbReference>
<dbReference type="InterPro" id="IPR027417">
    <property type="entry name" value="P-loop_NTPase"/>
</dbReference>
<comment type="similarity">
    <text evidence="1">Belongs to the small GTPase superfamily. Ras family. KappaB-Ras subfamily.</text>
</comment>
<dbReference type="SMART" id="SM00175">
    <property type="entry name" value="RAB"/>
    <property type="match status" value="1"/>
</dbReference>
<dbReference type="PRINTS" id="PR00449">
    <property type="entry name" value="RASTRNSFRMNG"/>
</dbReference>
<evidence type="ECO:0000313" key="5">
    <source>
        <dbReference type="WBParaSite" id="Minc3s10676g44265"/>
    </source>
</evidence>
<dbReference type="GO" id="GO:0032794">
    <property type="term" value="F:GTPase activating protein binding"/>
    <property type="evidence" value="ECO:0007669"/>
    <property type="project" value="TreeGrafter"/>
</dbReference>
<evidence type="ECO:0000256" key="1">
    <source>
        <dbReference type="ARBA" id="ARBA00008094"/>
    </source>
</evidence>
<proteinExistence type="inferred from homology"/>
<evidence type="ECO:0000313" key="4">
    <source>
        <dbReference type="Proteomes" id="UP000887563"/>
    </source>
</evidence>
<dbReference type="PANTHER" id="PTHR46152:SF3">
    <property type="entry name" value="NF-KAPPA-B INHIBITOR-INTERACTING RAS-LIKE PROTEIN"/>
    <property type="match status" value="1"/>
</dbReference>
<dbReference type="GO" id="GO:0032484">
    <property type="term" value="P:Ral protein signal transduction"/>
    <property type="evidence" value="ECO:0007669"/>
    <property type="project" value="TreeGrafter"/>
</dbReference>
<dbReference type="PANTHER" id="PTHR46152">
    <property type="entry name" value="NF-KAPPA-B INHIBITOR-INTERACTING RAS-LIKE PROTEIN"/>
    <property type="match status" value="1"/>
</dbReference>
<dbReference type="GO" id="GO:0005525">
    <property type="term" value="F:GTP binding"/>
    <property type="evidence" value="ECO:0007669"/>
    <property type="project" value="UniProtKB-KW"/>
</dbReference>
<keyword evidence="4" id="KW-1185">Reference proteome</keyword>
<dbReference type="GO" id="GO:0043124">
    <property type="term" value="P:negative regulation of canonical NF-kappaB signal transduction"/>
    <property type="evidence" value="ECO:0007669"/>
    <property type="project" value="InterPro"/>
</dbReference>
<sequence length="236" mass="26874">MKPKILHVMVFGPKDVGKTTFLRTLAFGHIPTSSTSNTSRFISPLLEQQNYSPTREDDTYHIQLHRFNPTNSSIEGNINKQTPTELILFHDTVGIPPFGNIEFKRGYLQIADAFILIYSVTDLDSFNRVDAIKKQLEKEKFGGKEKRGGGGGENIQIIVIGTKCDLIGRRRVDSQFALNWANQEKVKLFEISSSDRNSIVEVVKYLYNKLFKSEPKFSLSRKLRPEKSNAQIVMDF</sequence>
<name>A0A914NUA0_MELIC</name>
<dbReference type="Gene3D" id="3.40.50.300">
    <property type="entry name" value="P-loop containing nucleotide triphosphate hydrolases"/>
    <property type="match status" value="1"/>
</dbReference>